<keyword evidence="1" id="KW-0472">Membrane</keyword>
<keyword evidence="1" id="KW-0812">Transmembrane</keyword>
<accession>A0ABY7A9L3</accession>
<dbReference type="InterPro" id="IPR046079">
    <property type="entry name" value="DUF6097"/>
</dbReference>
<dbReference type="Proteomes" id="UP001163115">
    <property type="component" value="Chromosome"/>
</dbReference>
<dbReference type="EMBL" id="CP113524">
    <property type="protein sequence ID" value="WAJ23035.1"/>
    <property type="molecule type" value="Genomic_DNA"/>
</dbReference>
<dbReference type="RefSeq" id="WP_024838633.1">
    <property type="nucleotide sequence ID" value="NZ_CP113524.1"/>
</dbReference>
<evidence type="ECO:0000313" key="2">
    <source>
        <dbReference type="EMBL" id="WAJ23035.1"/>
    </source>
</evidence>
<reference evidence="2" key="1">
    <citation type="submission" date="2022-11" db="EMBL/GenBank/DDBJ databases">
        <title>Lacrimispora xylanolytica sy1, complete genome.</title>
        <authorList>
            <person name="Choi S."/>
        </authorList>
    </citation>
    <scope>NUCLEOTIDE SEQUENCE</scope>
    <source>
        <strain evidence="2">Sy1</strain>
    </source>
</reference>
<name>A0ABY7A9L3_9FIRM</name>
<protein>
    <submittedName>
        <fullName evidence="2">DUF6097 family protein</fullName>
    </submittedName>
</protein>
<evidence type="ECO:0000313" key="3">
    <source>
        <dbReference type="Proteomes" id="UP001163115"/>
    </source>
</evidence>
<keyword evidence="3" id="KW-1185">Reference proteome</keyword>
<keyword evidence="1" id="KW-1133">Transmembrane helix</keyword>
<evidence type="ECO:0000256" key="1">
    <source>
        <dbReference type="SAM" id="Phobius"/>
    </source>
</evidence>
<sequence>MNIGREVGNVLHFSEQLDILHKHISLNELPVKKRDAFDEQCILLEEYLGEDNYKNVYKRMRTLNILSGVMAFPVLLLIVGVIVYSKLNEEVNIFAFILENTFLWIGAGVLLALILIVSLLFYITKNKLYNKIYPELKHKLNIK</sequence>
<feature type="transmembrane region" description="Helical" evidence="1">
    <location>
        <begin position="63"/>
        <end position="84"/>
    </location>
</feature>
<dbReference type="Pfam" id="PF19592">
    <property type="entry name" value="DUF6097"/>
    <property type="match status" value="1"/>
</dbReference>
<gene>
    <name evidence="2" type="ORF">OW255_15900</name>
</gene>
<organism evidence="2 3">
    <name type="scientific">Lacrimispora xylanolytica</name>
    <dbReference type="NCBI Taxonomy" id="29375"/>
    <lineage>
        <taxon>Bacteria</taxon>
        <taxon>Bacillati</taxon>
        <taxon>Bacillota</taxon>
        <taxon>Clostridia</taxon>
        <taxon>Lachnospirales</taxon>
        <taxon>Lachnospiraceae</taxon>
        <taxon>Lacrimispora</taxon>
    </lineage>
</organism>
<feature type="transmembrane region" description="Helical" evidence="1">
    <location>
        <begin position="104"/>
        <end position="123"/>
    </location>
</feature>
<proteinExistence type="predicted"/>